<feature type="transmembrane region" description="Helical" evidence="2">
    <location>
        <begin position="6"/>
        <end position="22"/>
    </location>
</feature>
<feature type="compositionally biased region" description="Basic and acidic residues" evidence="1">
    <location>
        <begin position="78"/>
        <end position="91"/>
    </location>
</feature>
<keyword evidence="2" id="KW-1133">Transmembrane helix</keyword>
<keyword evidence="2" id="KW-0472">Membrane</keyword>
<dbReference type="RefSeq" id="WP_381192425.1">
    <property type="nucleotide sequence ID" value="NZ_JBHSFE010000007.1"/>
</dbReference>
<dbReference type="Pfam" id="PF20087">
    <property type="entry name" value="DUF6479"/>
    <property type="match status" value="1"/>
</dbReference>
<protein>
    <submittedName>
        <fullName evidence="3">DUF6479 family protein</fullName>
    </submittedName>
</protein>
<gene>
    <name evidence="3" type="ORF">ACFO9E_06330</name>
</gene>
<dbReference type="EMBL" id="JBHSFE010000007">
    <property type="protein sequence ID" value="MFC4607431.1"/>
    <property type="molecule type" value="Genomic_DNA"/>
</dbReference>
<evidence type="ECO:0000313" key="3">
    <source>
        <dbReference type="EMBL" id="MFC4607431.1"/>
    </source>
</evidence>
<evidence type="ECO:0000256" key="1">
    <source>
        <dbReference type="SAM" id="MobiDB-lite"/>
    </source>
</evidence>
<accession>A0ABV9FZC4</accession>
<proteinExistence type="predicted"/>
<keyword evidence="2" id="KW-0812">Transmembrane</keyword>
<dbReference type="Proteomes" id="UP001595993">
    <property type="component" value="Unassembled WGS sequence"/>
</dbReference>
<feature type="region of interest" description="Disordered" evidence="1">
    <location>
        <begin position="28"/>
        <end position="97"/>
    </location>
</feature>
<sequence>MWTTMYVVGIGLVVVLIWLVWWDSRRKRAQPPSVDEQPRRPKHRPHIDETREPDDFGAEGERLGPHEFHGYGNLGSRPARENQPSHDDDGGSGRGGA</sequence>
<organism evidence="3 4">
    <name type="scientific">Streptomyces maoxianensis</name>
    <dbReference type="NCBI Taxonomy" id="1459942"/>
    <lineage>
        <taxon>Bacteria</taxon>
        <taxon>Bacillati</taxon>
        <taxon>Actinomycetota</taxon>
        <taxon>Actinomycetes</taxon>
        <taxon>Kitasatosporales</taxon>
        <taxon>Streptomycetaceae</taxon>
        <taxon>Streptomyces</taxon>
    </lineage>
</organism>
<feature type="compositionally biased region" description="Basic and acidic residues" evidence="1">
    <location>
        <begin position="46"/>
        <end position="69"/>
    </location>
</feature>
<dbReference type="InterPro" id="IPR045513">
    <property type="entry name" value="DUF6479"/>
</dbReference>
<evidence type="ECO:0000256" key="2">
    <source>
        <dbReference type="SAM" id="Phobius"/>
    </source>
</evidence>
<evidence type="ECO:0000313" key="4">
    <source>
        <dbReference type="Proteomes" id="UP001595993"/>
    </source>
</evidence>
<comment type="caution">
    <text evidence="3">The sequence shown here is derived from an EMBL/GenBank/DDBJ whole genome shotgun (WGS) entry which is preliminary data.</text>
</comment>
<reference evidence="4" key="1">
    <citation type="journal article" date="2019" name="Int. J. Syst. Evol. Microbiol.">
        <title>The Global Catalogue of Microorganisms (GCM) 10K type strain sequencing project: providing services to taxonomists for standard genome sequencing and annotation.</title>
        <authorList>
            <consortium name="The Broad Institute Genomics Platform"/>
            <consortium name="The Broad Institute Genome Sequencing Center for Infectious Disease"/>
            <person name="Wu L."/>
            <person name="Ma J."/>
        </authorList>
    </citation>
    <scope>NUCLEOTIDE SEQUENCE [LARGE SCALE GENOMIC DNA]</scope>
    <source>
        <strain evidence="4">CGMCC 4.7139</strain>
    </source>
</reference>
<name>A0ABV9FZC4_9ACTN</name>
<keyword evidence="4" id="KW-1185">Reference proteome</keyword>